<evidence type="ECO:0000259" key="3">
    <source>
        <dbReference type="Pfam" id="PF09335"/>
    </source>
</evidence>
<dbReference type="PANTHER" id="PTHR42709:SF9">
    <property type="entry name" value="ALKALINE PHOSPHATASE LIKE PROTEIN"/>
    <property type="match status" value="1"/>
</dbReference>
<feature type="transmembrane region" description="Helical" evidence="2">
    <location>
        <begin position="34"/>
        <end position="56"/>
    </location>
</feature>
<evidence type="ECO:0000313" key="4">
    <source>
        <dbReference type="EMBL" id="MDY0395219.1"/>
    </source>
</evidence>
<dbReference type="Pfam" id="PF09335">
    <property type="entry name" value="VTT_dom"/>
    <property type="match status" value="1"/>
</dbReference>
<protein>
    <submittedName>
        <fullName evidence="4">DedA family protein</fullName>
    </submittedName>
</protein>
<keyword evidence="2" id="KW-0472">Membrane</keyword>
<dbReference type="PANTHER" id="PTHR42709">
    <property type="entry name" value="ALKALINE PHOSPHATASE LIKE PROTEIN"/>
    <property type="match status" value="1"/>
</dbReference>
<feature type="domain" description="VTT" evidence="3">
    <location>
        <begin position="7"/>
        <end position="86"/>
    </location>
</feature>
<feature type="transmembrane region" description="Helical" evidence="2">
    <location>
        <begin position="68"/>
        <end position="90"/>
    </location>
</feature>
<reference evidence="4 5" key="1">
    <citation type="submission" date="2023-10" db="EMBL/GenBank/DDBJ databases">
        <title>Virgibacillus halophilus 5B73C genome.</title>
        <authorList>
            <person name="Miliotis G."/>
            <person name="Sengupta P."/>
            <person name="Hameed A."/>
            <person name="Chuvochina M."/>
            <person name="Mcdonagh F."/>
            <person name="Simpson A.C."/>
            <person name="Singh N.K."/>
            <person name="Rekha P.D."/>
            <person name="Raman K."/>
            <person name="Hugenholtz P."/>
            <person name="Venkateswaran K."/>
        </authorList>
    </citation>
    <scope>NUCLEOTIDE SEQUENCE [LARGE SCALE GENOMIC DNA]</scope>
    <source>
        <strain evidence="4 5">5B73C</strain>
    </source>
</reference>
<evidence type="ECO:0000256" key="2">
    <source>
        <dbReference type="SAM" id="Phobius"/>
    </source>
</evidence>
<name>A0ABU5C7D8_9BACI</name>
<organism evidence="4 5">
    <name type="scientific">Tigheibacillus halophilus</name>
    <dbReference type="NCBI Taxonomy" id="361280"/>
    <lineage>
        <taxon>Bacteria</taxon>
        <taxon>Bacillati</taxon>
        <taxon>Bacillota</taxon>
        <taxon>Bacilli</taxon>
        <taxon>Bacillales</taxon>
        <taxon>Bacillaceae</taxon>
        <taxon>Tigheibacillus</taxon>
    </lineage>
</organism>
<dbReference type="EMBL" id="JAWDIP010000003">
    <property type="protein sequence ID" value="MDY0395219.1"/>
    <property type="molecule type" value="Genomic_DNA"/>
</dbReference>
<evidence type="ECO:0000313" key="5">
    <source>
        <dbReference type="Proteomes" id="UP001281447"/>
    </source>
</evidence>
<keyword evidence="2" id="KW-1133">Transmembrane helix</keyword>
<keyword evidence="2" id="KW-0812">Transmembrane</keyword>
<dbReference type="Proteomes" id="UP001281447">
    <property type="component" value="Unassembled WGS sequence"/>
</dbReference>
<feature type="transmembrane region" description="Helical" evidence="2">
    <location>
        <begin position="102"/>
        <end position="124"/>
    </location>
</feature>
<dbReference type="InterPro" id="IPR051311">
    <property type="entry name" value="DedA_domain"/>
</dbReference>
<evidence type="ECO:0000256" key="1">
    <source>
        <dbReference type="ARBA" id="ARBA00010792"/>
    </source>
</evidence>
<gene>
    <name evidence="4" type="ORF">RWE15_13320</name>
</gene>
<accession>A0ABU5C7D8</accession>
<comment type="caution">
    <text evidence="4">The sequence shown here is derived from an EMBL/GenBank/DDBJ whole genome shotgun (WGS) entry which is preliminary data.</text>
</comment>
<keyword evidence="5" id="KW-1185">Reference proteome</keyword>
<proteinExistence type="inferred from homology"/>
<comment type="similarity">
    <text evidence="1">Belongs to the DedA family.</text>
</comment>
<sequence length="131" mass="15267">MGSNWGEPFIRKYGAKLFIKEKAVKRTNRLFHQYGAFMLFICYFIPGVRHVAAYLAGITGYGYRKFSIYAYVGAVVWVVTFVSIGNHLGSHWRLIFGFTQKYMHSMLILLLIIIIIAISWYFFFEKEKGDT</sequence>
<dbReference type="InterPro" id="IPR032816">
    <property type="entry name" value="VTT_dom"/>
</dbReference>